<dbReference type="AlphaFoldDB" id="A0A7G7BR50"/>
<feature type="region of interest" description="Disordered" evidence="1">
    <location>
        <begin position="1"/>
        <end position="30"/>
    </location>
</feature>
<dbReference type="KEGG" id="sfiy:F0344_27370"/>
<gene>
    <name evidence="2" type="ORF">F0344_27370</name>
</gene>
<dbReference type="Proteomes" id="UP000515307">
    <property type="component" value="Chromosome"/>
</dbReference>
<keyword evidence="3" id="KW-1185">Reference proteome</keyword>
<dbReference type="EMBL" id="CP045702">
    <property type="protein sequence ID" value="QNE77815.1"/>
    <property type="molecule type" value="Genomic_DNA"/>
</dbReference>
<name>A0A7G7BR50_9ACTN</name>
<evidence type="ECO:0000313" key="2">
    <source>
        <dbReference type="EMBL" id="QNE77815.1"/>
    </source>
</evidence>
<accession>A0A7G7BR50</accession>
<sequence>MGGYPGAERDRSPGTYEKWIGGARGSQRLDPGRHTAVVHVNPVYDADGFDVRRLTPSVPTAGIRDAEDLPALVELA</sequence>
<protein>
    <submittedName>
        <fullName evidence="2">Uncharacterized protein</fullName>
    </submittedName>
</protein>
<organism evidence="2 3">
    <name type="scientific">Streptomyces finlayi</name>
    <dbReference type="NCBI Taxonomy" id="67296"/>
    <lineage>
        <taxon>Bacteria</taxon>
        <taxon>Bacillati</taxon>
        <taxon>Actinomycetota</taxon>
        <taxon>Actinomycetes</taxon>
        <taxon>Kitasatosporales</taxon>
        <taxon>Streptomycetaceae</taxon>
        <taxon>Streptomyces</taxon>
    </lineage>
</organism>
<proteinExistence type="predicted"/>
<evidence type="ECO:0000256" key="1">
    <source>
        <dbReference type="SAM" id="MobiDB-lite"/>
    </source>
</evidence>
<reference evidence="3" key="1">
    <citation type="submission" date="2019-10" db="EMBL/GenBank/DDBJ databases">
        <title>Antimicrobial potential of Antarctic Bacteria.</title>
        <authorList>
            <person name="Benaud N."/>
            <person name="Edwards R.J."/>
            <person name="Ferrari B.C."/>
        </authorList>
    </citation>
    <scope>NUCLEOTIDE SEQUENCE [LARGE SCALE GENOMIC DNA]</scope>
    <source>
        <strain evidence="3">NBSH44</strain>
    </source>
</reference>
<evidence type="ECO:0000313" key="3">
    <source>
        <dbReference type="Proteomes" id="UP000515307"/>
    </source>
</evidence>